<protein>
    <submittedName>
        <fullName evidence="2">YbaK/EbsC family protein</fullName>
    </submittedName>
</protein>
<accession>A0A7C1FPE6</accession>
<reference evidence="2" key="1">
    <citation type="journal article" date="2020" name="mSystems">
        <title>Genome- and Community-Level Interaction Insights into Carbon Utilization and Element Cycling Functions of Hydrothermarchaeota in Hydrothermal Sediment.</title>
        <authorList>
            <person name="Zhou Z."/>
            <person name="Liu Y."/>
            <person name="Xu W."/>
            <person name="Pan J."/>
            <person name="Luo Z.H."/>
            <person name="Li M."/>
        </authorList>
    </citation>
    <scope>NUCLEOTIDE SEQUENCE [LARGE SCALE GENOMIC DNA]</scope>
    <source>
        <strain evidence="2">SpSt-289</strain>
    </source>
</reference>
<dbReference type="Gene3D" id="3.90.960.10">
    <property type="entry name" value="YbaK/aminoacyl-tRNA synthetase-associated domain"/>
    <property type="match status" value="1"/>
</dbReference>
<evidence type="ECO:0000313" key="2">
    <source>
        <dbReference type="EMBL" id="HDX30140.1"/>
    </source>
</evidence>
<dbReference type="InterPro" id="IPR036754">
    <property type="entry name" value="YbaK/aa-tRNA-synt-asso_dom_sf"/>
</dbReference>
<name>A0A7C1FPE6_9CHLR</name>
<comment type="caution">
    <text evidence="2">The sequence shown here is derived from an EMBL/GenBank/DDBJ whole genome shotgun (WGS) entry which is preliminary data.</text>
</comment>
<dbReference type="InterPro" id="IPR007214">
    <property type="entry name" value="YbaK/aa-tRNA-synth-assoc-dom"/>
</dbReference>
<evidence type="ECO:0000259" key="1">
    <source>
        <dbReference type="Pfam" id="PF04073"/>
    </source>
</evidence>
<dbReference type="AlphaFoldDB" id="A0A7C1FPE6"/>
<gene>
    <name evidence="2" type="ORF">ENQ20_01450</name>
</gene>
<organism evidence="2">
    <name type="scientific">Caldilinea aerophila</name>
    <dbReference type="NCBI Taxonomy" id="133453"/>
    <lineage>
        <taxon>Bacteria</taxon>
        <taxon>Bacillati</taxon>
        <taxon>Chloroflexota</taxon>
        <taxon>Caldilineae</taxon>
        <taxon>Caldilineales</taxon>
        <taxon>Caldilineaceae</taxon>
        <taxon>Caldilinea</taxon>
    </lineage>
</organism>
<dbReference type="CDD" id="cd04332">
    <property type="entry name" value="YbaK_like"/>
    <property type="match status" value="1"/>
</dbReference>
<dbReference type="PANTHER" id="PTHR30411">
    <property type="entry name" value="CYTOPLASMIC PROTEIN"/>
    <property type="match status" value="1"/>
</dbReference>
<dbReference type="SUPFAM" id="SSF55826">
    <property type="entry name" value="YbaK/ProRS associated domain"/>
    <property type="match status" value="1"/>
</dbReference>
<dbReference type="Pfam" id="PF04073">
    <property type="entry name" value="tRNA_edit"/>
    <property type="match status" value="1"/>
</dbReference>
<proteinExistence type="predicted"/>
<dbReference type="PANTHER" id="PTHR30411:SF1">
    <property type="entry name" value="CYTOPLASMIC PROTEIN"/>
    <property type="match status" value="1"/>
</dbReference>
<dbReference type="GO" id="GO:0002161">
    <property type="term" value="F:aminoacyl-tRNA deacylase activity"/>
    <property type="evidence" value="ECO:0007669"/>
    <property type="project" value="InterPro"/>
</dbReference>
<dbReference type="EMBL" id="DSMG01000017">
    <property type="protein sequence ID" value="HDX30140.1"/>
    <property type="molecule type" value="Genomic_DNA"/>
</dbReference>
<sequence>MNPHDPSLDLPPAALALERFGISYRLFRHPGPVNSLEQAARERGQRPEQIVRSILFRFGGGRFAMVLVAGSAQVDWKKLRHHLGQSRCTMATPEEVLAVTSYPIGAVSPLGVPASLPIYIDEAVLAEREVSIGSGVRGVAVILQSADLLRALPGAEVGVFRQFVSLM</sequence>
<feature type="domain" description="YbaK/aminoacyl-tRNA synthetase-associated" evidence="1">
    <location>
        <begin position="32"/>
        <end position="150"/>
    </location>
</feature>